<evidence type="ECO:0000256" key="13">
    <source>
        <dbReference type="SAM" id="Phobius"/>
    </source>
</evidence>
<dbReference type="InterPro" id="IPR044537">
    <property type="entry name" value="Rip2-like"/>
</dbReference>
<evidence type="ECO:0000256" key="12">
    <source>
        <dbReference type="ARBA" id="ARBA00023136"/>
    </source>
</evidence>
<keyword evidence="7" id="KW-0479">Metal-binding</keyword>
<evidence type="ECO:0000256" key="10">
    <source>
        <dbReference type="ARBA" id="ARBA00022989"/>
    </source>
</evidence>
<dbReference type="InterPro" id="IPR008915">
    <property type="entry name" value="Peptidase_M50"/>
</dbReference>
<feature type="transmembrane region" description="Helical" evidence="13">
    <location>
        <begin position="12"/>
        <end position="35"/>
    </location>
</feature>
<evidence type="ECO:0000256" key="5">
    <source>
        <dbReference type="ARBA" id="ARBA00022670"/>
    </source>
</evidence>
<keyword evidence="8" id="KW-0378">Hydrolase</keyword>
<evidence type="ECO:0000259" key="14">
    <source>
        <dbReference type="Pfam" id="PF02163"/>
    </source>
</evidence>
<feature type="transmembrane region" description="Helical" evidence="13">
    <location>
        <begin position="102"/>
        <end position="125"/>
    </location>
</feature>
<name>A0A1S7LFL1_MAGMO</name>
<feature type="transmembrane region" description="Helical" evidence="13">
    <location>
        <begin position="56"/>
        <end position="82"/>
    </location>
</feature>
<evidence type="ECO:0000256" key="8">
    <source>
        <dbReference type="ARBA" id="ARBA00022801"/>
    </source>
</evidence>
<evidence type="ECO:0000256" key="2">
    <source>
        <dbReference type="ARBA" id="ARBA00004651"/>
    </source>
</evidence>
<dbReference type="GO" id="GO:0005886">
    <property type="term" value="C:plasma membrane"/>
    <property type="evidence" value="ECO:0007669"/>
    <property type="project" value="UniProtKB-SubCell"/>
</dbReference>
<keyword evidence="11 15" id="KW-0482">Metalloprotease</keyword>
<keyword evidence="6 13" id="KW-0812">Transmembrane</keyword>
<dbReference type="GO" id="GO:0008237">
    <property type="term" value="F:metallopeptidase activity"/>
    <property type="evidence" value="ECO:0007669"/>
    <property type="project" value="UniProtKB-KW"/>
</dbReference>
<dbReference type="GO" id="GO:0006508">
    <property type="term" value="P:proteolysis"/>
    <property type="evidence" value="ECO:0007669"/>
    <property type="project" value="UniProtKB-KW"/>
</dbReference>
<keyword evidence="12 13" id="KW-0472">Membrane</keyword>
<reference evidence="15" key="1">
    <citation type="submission" date="2015-04" db="EMBL/GenBank/DDBJ databases">
        <authorList>
            <person name="Syromyatnikov M.Y."/>
            <person name="Popov V.N."/>
        </authorList>
    </citation>
    <scope>NUCLEOTIDE SEQUENCE</scope>
    <source>
        <strain evidence="15">MO-1</strain>
    </source>
</reference>
<accession>A0A1S7LFL1</accession>
<feature type="domain" description="Peptidase M50" evidence="14">
    <location>
        <begin position="138"/>
        <end position="175"/>
    </location>
</feature>
<sequence length="224" mass="24439">MNIDIMGLLQNVIIWAPGILLAITLHEWGHGYMAYRMGDHTAKMMGRLSLNPIVHIDLVWTILVPIAMLVTSTLTMGTPFVLGGAKPVPVQPRNFKVPVKFAMLWVALAGPGINFILATVAALLIQPALLLPAYFAHPLIMILQAMIFMNVLLGVFNLLPIPPLDGGRVAVSLLPHPLDRYLAGLERFGLPLVIILAFSGLLGRIIWPVIDQVNMLFFGLAGMV</sequence>
<feature type="transmembrane region" description="Helical" evidence="13">
    <location>
        <begin position="137"/>
        <end position="159"/>
    </location>
</feature>
<organism evidence="15">
    <name type="scientific">Magnetococcus massalia (strain MO-1)</name>
    <dbReference type="NCBI Taxonomy" id="451514"/>
    <lineage>
        <taxon>Bacteria</taxon>
        <taxon>Pseudomonadati</taxon>
        <taxon>Pseudomonadota</taxon>
        <taxon>Magnetococcia</taxon>
        <taxon>Magnetococcales</taxon>
        <taxon>Magnetococcaceae</taxon>
        <taxon>Magnetococcus</taxon>
    </lineage>
</organism>
<keyword evidence="4" id="KW-1003">Cell membrane</keyword>
<dbReference type="Pfam" id="PF02163">
    <property type="entry name" value="Peptidase_M50"/>
    <property type="match status" value="1"/>
</dbReference>
<proteinExistence type="inferred from homology"/>
<dbReference type="CDD" id="cd06158">
    <property type="entry name" value="S2P-M50_like_1"/>
    <property type="match status" value="1"/>
</dbReference>
<gene>
    <name evidence="15" type="ORF">MAGMO_0643</name>
</gene>
<comment type="similarity">
    <text evidence="3">Belongs to the peptidase M50B family.</text>
</comment>
<evidence type="ECO:0000256" key="6">
    <source>
        <dbReference type="ARBA" id="ARBA00022692"/>
    </source>
</evidence>
<evidence type="ECO:0000256" key="1">
    <source>
        <dbReference type="ARBA" id="ARBA00001947"/>
    </source>
</evidence>
<dbReference type="GO" id="GO:0046872">
    <property type="term" value="F:metal ion binding"/>
    <property type="evidence" value="ECO:0007669"/>
    <property type="project" value="UniProtKB-KW"/>
</dbReference>
<dbReference type="PANTHER" id="PTHR35864">
    <property type="entry name" value="ZINC METALLOPROTEASE MJ0611-RELATED"/>
    <property type="match status" value="1"/>
</dbReference>
<keyword evidence="9" id="KW-0862">Zinc</keyword>
<comment type="subcellular location">
    <subcellularLocation>
        <location evidence="2">Cell membrane</location>
        <topology evidence="2">Multi-pass membrane protein</topology>
    </subcellularLocation>
</comment>
<protein>
    <submittedName>
        <fullName evidence="15">Putative zinc metalloprotease</fullName>
    </submittedName>
</protein>
<evidence type="ECO:0000256" key="11">
    <source>
        <dbReference type="ARBA" id="ARBA00023049"/>
    </source>
</evidence>
<comment type="cofactor">
    <cofactor evidence="1">
        <name>Zn(2+)</name>
        <dbReference type="ChEBI" id="CHEBI:29105"/>
    </cofactor>
</comment>
<evidence type="ECO:0000256" key="3">
    <source>
        <dbReference type="ARBA" id="ARBA00007931"/>
    </source>
</evidence>
<keyword evidence="5 15" id="KW-0645">Protease</keyword>
<evidence type="ECO:0000256" key="9">
    <source>
        <dbReference type="ARBA" id="ARBA00022833"/>
    </source>
</evidence>
<keyword evidence="10 13" id="KW-1133">Transmembrane helix</keyword>
<evidence type="ECO:0000256" key="4">
    <source>
        <dbReference type="ARBA" id="ARBA00022475"/>
    </source>
</evidence>
<feature type="transmembrane region" description="Helical" evidence="13">
    <location>
        <begin position="188"/>
        <end position="207"/>
    </location>
</feature>
<dbReference type="EMBL" id="LO017727">
    <property type="protein sequence ID" value="CRH04847.1"/>
    <property type="molecule type" value="Genomic_DNA"/>
</dbReference>
<dbReference type="AlphaFoldDB" id="A0A1S7LFL1"/>
<dbReference type="InterPro" id="IPR052348">
    <property type="entry name" value="Metallopeptidase_M50B"/>
</dbReference>
<evidence type="ECO:0000256" key="7">
    <source>
        <dbReference type="ARBA" id="ARBA00022723"/>
    </source>
</evidence>
<dbReference type="PANTHER" id="PTHR35864:SF1">
    <property type="entry name" value="ZINC METALLOPROTEASE YWHC-RELATED"/>
    <property type="match status" value="1"/>
</dbReference>
<evidence type="ECO:0000313" key="15">
    <source>
        <dbReference type="EMBL" id="CRH04847.1"/>
    </source>
</evidence>